<sequence length="67" mass="7253">MTHVCAAPDLPETSAKAFLFYTLCPYVPPRLPANSADGHNFYPPLPAWGLPLVALSRVPGLNYDKLG</sequence>
<dbReference type="EMBL" id="AP025285">
    <property type="protein sequence ID" value="BDC90228.1"/>
    <property type="molecule type" value="Genomic_DNA"/>
</dbReference>
<reference evidence="1" key="1">
    <citation type="submission" date="2021-11" db="EMBL/GenBank/DDBJ databases">
        <title>Complete genome sequence of Atopobiaceae bacterium TOC12.</title>
        <authorList>
            <person name="Morinaga K."/>
            <person name="Kusada H."/>
            <person name="Tamaki H."/>
        </authorList>
    </citation>
    <scope>NUCLEOTIDE SEQUENCE</scope>
    <source>
        <strain evidence="1">TOC12</strain>
    </source>
</reference>
<accession>A0AAU9CII7</accession>
<dbReference type="Proteomes" id="UP001431186">
    <property type="component" value="Chromosome"/>
</dbReference>
<organism evidence="1 2">
    <name type="scientific">Leptogranulimonas caecicola</name>
    <dbReference type="NCBI Taxonomy" id="2894156"/>
    <lineage>
        <taxon>Bacteria</taxon>
        <taxon>Bacillati</taxon>
        <taxon>Actinomycetota</taxon>
        <taxon>Coriobacteriia</taxon>
        <taxon>Coriobacteriales</taxon>
        <taxon>Kribbibacteriaceae</taxon>
        <taxon>Leptogranulimonas</taxon>
    </lineage>
</organism>
<dbReference type="KEGG" id="lcal:ATTO_01000"/>
<protein>
    <submittedName>
        <fullName evidence="1">Uncharacterized protein</fullName>
    </submittedName>
</protein>
<evidence type="ECO:0000313" key="2">
    <source>
        <dbReference type="Proteomes" id="UP001431186"/>
    </source>
</evidence>
<gene>
    <name evidence="1" type="ORF">ATTO_01000</name>
</gene>
<proteinExistence type="predicted"/>
<evidence type="ECO:0000313" key="1">
    <source>
        <dbReference type="EMBL" id="BDC90228.1"/>
    </source>
</evidence>
<keyword evidence="2" id="KW-1185">Reference proteome</keyword>
<dbReference type="AlphaFoldDB" id="A0AAU9CII7"/>
<name>A0AAU9CII7_9ACTN</name>